<dbReference type="AlphaFoldDB" id="A0AAV6VYM6"/>
<evidence type="ECO:0000313" key="2">
    <source>
        <dbReference type="Proteomes" id="UP000827092"/>
    </source>
</evidence>
<dbReference type="EMBL" id="JAFNEN010000006">
    <property type="protein sequence ID" value="KAG8201298.1"/>
    <property type="molecule type" value="Genomic_DNA"/>
</dbReference>
<comment type="caution">
    <text evidence="1">The sequence shown here is derived from an EMBL/GenBank/DDBJ whole genome shotgun (WGS) entry which is preliminary data.</text>
</comment>
<reference evidence="1 2" key="1">
    <citation type="journal article" date="2022" name="Nat. Ecol. Evol.">
        <title>A masculinizing supergene underlies an exaggerated male reproductive morph in a spider.</title>
        <authorList>
            <person name="Hendrickx F."/>
            <person name="De Corte Z."/>
            <person name="Sonet G."/>
            <person name="Van Belleghem S.M."/>
            <person name="Kostlbacher S."/>
            <person name="Vangestel C."/>
        </authorList>
    </citation>
    <scope>NUCLEOTIDE SEQUENCE [LARGE SCALE GENOMIC DNA]</scope>
    <source>
        <strain evidence="1">W744_W776</strain>
    </source>
</reference>
<sequence>MPPLARYYLRIRSTCEWAAKGNGIFSRRMPRHTLGPRHTVGSLGNPGKEIDALSGGSFLRKMDLIAIV</sequence>
<accession>A0AAV6VYM6</accession>
<name>A0AAV6VYM6_9ARAC</name>
<gene>
    <name evidence="1" type="ORF">JTE90_016780</name>
</gene>
<proteinExistence type="predicted"/>
<organism evidence="1 2">
    <name type="scientific">Oedothorax gibbosus</name>
    <dbReference type="NCBI Taxonomy" id="931172"/>
    <lineage>
        <taxon>Eukaryota</taxon>
        <taxon>Metazoa</taxon>
        <taxon>Ecdysozoa</taxon>
        <taxon>Arthropoda</taxon>
        <taxon>Chelicerata</taxon>
        <taxon>Arachnida</taxon>
        <taxon>Araneae</taxon>
        <taxon>Araneomorphae</taxon>
        <taxon>Entelegynae</taxon>
        <taxon>Araneoidea</taxon>
        <taxon>Linyphiidae</taxon>
        <taxon>Erigoninae</taxon>
        <taxon>Oedothorax</taxon>
    </lineage>
</organism>
<protein>
    <submittedName>
        <fullName evidence="1">Uncharacterized protein</fullName>
    </submittedName>
</protein>
<dbReference type="Proteomes" id="UP000827092">
    <property type="component" value="Unassembled WGS sequence"/>
</dbReference>
<keyword evidence="2" id="KW-1185">Reference proteome</keyword>
<evidence type="ECO:0000313" key="1">
    <source>
        <dbReference type="EMBL" id="KAG8201298.1"/>
    </source>
</evidence>